<feature type="transmembrane region" description="Helical" evidence="6">
    <location>
        <begin position="24"/>
        <end position="44"/>
    </location>
</feature>
<evidence type="ECO:0000256" key="4">
    <source>
        <dbReference type="ARBA" id="ARBA00022679"/>
    </source>
</evidence>
<keyword evidence="5 6" id="KW-0472">Membrane</keyword>
<keyword evidence="8" id="KW-1185">Reference proteome</keyword>
<evidence type="ECO:0000256" key="5">
    <source>
        <dbReference type="ARBA" id="ARBA00023136"/>
    </source>
</evidence>
<dbReference type="InterPro" id="IPR008166">
    <property type="entry name" value="Glyco_transf_92"/>
</dbReference>
<gene>
    <name evidence="7" type="primary">TMEM246</name>
    <name evidence="7" type="ORF">AWC38_SpisGene4090</name>
</gene>
<dbReference type="EMBL" id="LSMT01000040">
    <property type="protein sequence ID" value="PFX31150.1"/>
    <property type="molecule type" value="Genomic_DNA"/>
</dbReference>
<comment type="similarity">
    <text evidence="2">Belongs to the glycosyltransferase 92 family.</text>
</comment>
<dbReference type="PANTHER" id="PTHR31410:SF1">
    <property type="entry name" value="POST-GPI ATTACHMENT TO PROTEINS FACTOR 4"/>
    <property type="match status" value="1"/>
</dbReference>
<keyword evidence="6 7" id="KW-0812">Transmembrane</keyword>
<evidence type="ECO:0000256" key="1">
    <source>
        <dbReference type="ARBA" id="ARBA00004370"/>
    </source>
</evidence>
<dbReference type="AlphaFoldDB" id="A0A2B4SQJ3"/>
<dbReference type="CDD" id="cd22190">
    <property type="entry name" value="PGAP4"/>
    <property type="match status" value="1"/>
</dbReference>
<protein>
    <submittedName>
        <fullName evidence="7">Transmembrane protein 246</fullName>
    </submittedName>
</protein>
<feature type="transmembrane region" description="Helical" evidence="6">
    <location>
        <begin position="592"/>
        <end position="611"/>
    </location>
</feature>
<keyword evidence="3" id="KW-0328">Glycosyltransferase</keyword>
<evidence type="ECO:0000313" key="7">
    <source>
        <dbReference type="EMBL" id="PFX31150.1"/>
    </source>
</evidence>
<evidence type="ECO:0000256" key="3">
    <source>
        <dbReference type="ARBA" id="ARBA00022676"/>
    </source>
</evidence>
<reference evidence="8" key="1">
    <citation type="journal article" date="2017" name="bioRxiv">
        <title>Comparative analysis of the genomes of Stylophora pistillata and Acropora digitifera provides evidence for extensive differences between species of corals.</title>
        <authorList>
            <person name="Voolstra C.R."/>
            <person name="Li Y."/>
            <person name="Liew Y.J."/>
            <person name="Baumgarten S."/>
            <person name="Zoccola D."/>
            <person name="Flot J.-F."/>
            <person name="Tambutte S."/>
            <person name="Allemand D."/>
            <person name="Aranda M."/>
        </authorList>
    </citation>
    <scope>NUCLEOTIDE SEQUENCE [LARGE SCALE GENOMIC DNA]</scope>
</reference>
<dbReference type="Proteomes" id="UP000225706">
    <property type="component" value="Unassembled WGS sequence"/>
</dbReference>
<feature type="transmembrane region" description="Helical" evidence="6">
    <location>
        <begin position="560"/>
        <end position="580"/>
    </location>
</feature>
<evidence type="ECO:0000313" key="8">
    <source>
        <dbReference type="Proteomes" id="UP000225706"/>
    </source>
</evidence>
<evidence type="ECO:0000256" key="2">
    <source>
        <dbReference type="ARBA" id="ARBA00007647"/>
    </source>
</evidence>
<dbReference type="Pfam" id="PF01697">
    <property type="entry name" value="Glyco_transf_92"/>
    <property type="match status" value="1"/>
</dbReference>
<dbReference type="GO" id="GO:0000139">
    <property type="term" value="C:Golgi membrane"/>
    <property type="evidence" value="ECO:0007669"/>
    <property type="project" value="InterPro"/>
</dbReference>
<dbReference type="InterPro" id="IPR029675">
    <property type="entry name" value="PGAP4"/>
</dbReference>
<dbReference type="PANTHER" id="PTHR31410">
    <property type="entry name" value="TRANSMEMBRANE PROTEIN 246"/>
    <property type="match status" value="1"/>
</dbReference>
<comment type="subcellular location">
    <subcellularLocation>
        <location evidence="1">Membrane</location>
    </subcellularLocation>
</comment>
<organism evidence="7 8">
    <name type="scientific">Stylophora pistillata</name>
    <name type="common">Smooth cauliflower coral</name>
    <dbReference type="NCBI Taxonomy" id="50429"/>
    <lineage>
        <taxon>Eukaryota</taxon>
        <taxon>Metazoa</taxon>
        <taxon>Cnidaria</taxon>
        <taxon>Anthozoa</taxon>
        <taxon>Hexacorallia</taxon>
        <taxon>Scleractinia</taxon>
        <taxon>Astrocoeniina</taxon>
        <taxon>Pocilloporidae</taxon>
        <taxon>Stylophora</taxon>
    </lineage>
</organism>
<dbReference type="GO" id="GO:0016757">
    <property type="term" value="F:glycosyltransferase activity"/>
    <property type="evidence" value="ECO:0007669"/>
    <property type="project" value="UniProtKB-KW"/>
</dbReference>
<keyword evidence="4" id="KW-0808">Transferase</keyword>
<proteinExistence type="inferred from homology"/>
<evidence type="ECO:0000256" key="6">
    <source>
        <dbReference type="SAM" id="Phobius"/>
    </source>
</evidence>
<comment type="caution">
    <text evidence="7">The sequence shown here is derived from an EMBL/GenBank/DDBJ whole genome shotgun (WGS) entry which is preliminary data.</text>
</comment>
<sequence length="715" mass="84031">MKLQLTYCPVQEVGFLQILCSRKYFRAIWLCSLTAFIMMITYHLSEFRGKNFVGGKFNHAVSLLIKNSSSRNTSLIGNPSLDIKLRSTIVQNTTKDGTRYDCHRWCHKTNTVGSKYFLSGVLLVRIYSSDLAKLSTRELLQWLYYLKYAGFEHVYVYDAYVYKNESQKNALEFLVKEGFVTYVDWSHKAFPYSITGTQESAYQHCVKTWGKKSNWQASIDIDEYPFCPEDTKPNFIQRFIANFSREQPSVSQITMRNFLFLGKPFSDKERPLLIDRLKRRTHAPANDLVKPIYKTSHIKRSHVHHHDLAHGFSEDADEILDYDDNDYKTTYEIEKSTRYSFYYRNFFHNKTTEMAYHIKQNEIRSVVASQFWNTLQNDPFNFTKTVKDVDVDVMIITTSRHISLPDGNNPRFLTQVLWQFFQILNSPETSELPWKVGLSICNVDPKPYEEAKNFSSLVHYIQRYSVETDLPAVHIKDKEKQDYAFCLEKSLKSRPRYSLLVEDDAFPHPQLFQALYYHIVEKKRVMGSRLQTNNVLFYKLYHPERLQGFWSLEPERFPELFSFGCLCGTCVTCLINYLLYSRENRTTGLHNFFNTWVWVVFYFTLAAFLIGRPHLMQLRYLSKYFFTVGPTPSCCTPGMLFVAEKATHWVNYMKSHTCGVNYGKDTMLDDYRKKFKVQGLIVQPNLFTHIGFYSSLSEKLLGPSLMYYPPWFPLY</sequence>
<dbReference type="OrthoDB" id="2016523at2759"/>
<accession>A0A2B4SQJ3</accession>
<keyword evidence="6" id="KW-1133">Transmembrane helix</keyword>
<name>A0A2B4SQJ3_STYPI</name>
<dbReference type="GO" id="GO:0006506">
    <property type="term" value="P:GPI anchor biosynthetic process"/>
    <property type="evidence" value="ECO:0007669"/>
    <property type="project" value="InterPro"/>
</dbReference>